<evidence type="ECO:0000313" key="10">
    <source>
        <dbReference type="EMBL" id="MXY93992.1"/>
    </source>
</evidence>
<dbReference type="GO" id="GO:0032259">
    <property type="term" value="P:methylation"/>
    <property type="evidence" value="ECO:0007669"/>
    <property type="project" value="UniProtKB-KW"/>
</dbReference>
<dbReference type="EC" id="2.1.1.-" evidence="8"/>
<comment type="caution">
    <text evidence="10">The sequence shown here is derived from an EMBL/GenBank/DDBJ whole genome shotgun (WGS) entry which is preliminary data.</text>
</comment>
<evidence type="ECO:0000256" key="2">
    <source>
        <dbReference type="ARBA" id="ARBA00022603"/>
    </source>
</evidence>
<dbReference type="InterPro" id="IPR002941">
    <property type="entry name" value="DNA_methylase_N4/N6"/>
</dbReference>
<keyword evidence="6" id="KW-0238">DNA-binding</keyword>
<name>A0A6B0YW65_9CHLR</name>
<evidence type="ECO:0000256" key="6">
    <source>
        <dbReference type="ARBA" id="ARBA00023125"/>
    </source>
</evidence>
<dbReference type="GO" id="GO:0008170">
    <property type="term" value="F:N-methyltransferase activity"/>
    <property type="evidence" value="ECO:0007669"/>
    <property type="project" value="InterPro"/>
</dbReference>
<accession>A0A6B0YW65</accession>
<dbReference type="InterPro" id="IPR029063">
    <property type="entry name" value="SAM-dependent_MTases_sf"/>
</dbReference>
<proteinExistence type="inferred from homology"/>
<protein>
    <recommendedName>
        <fullName evidence="8">Methyltransferase</fullName>
        <ecNumber evidence="8">2.1.1.-</ecNumber>
    </recommendedName>
</protein>
<keyword evidence="3 10" id="KW-0808">Transferase</keyword>
<evidence type="ECO:0000256" key="4">
    <source>
        <dbReference type="ARBA" id="ARBA00022691"/>
    </source>
</evidence>
<dbReference type="SUPFAM" id="SSF53335">
    <property type="entry name" value="S-adenosyl-L-methionine-dependent methyltransferases"/>
    <property type="match status" value="1"/>
</dbReference>
<organism evidence="10">
    <name type="scientific">Caldilineaceae bacterium SB0664_bin_27</name>
    <dbReference type="NCBI Taxonomy" id="2605260"/>
    <lineage>
        <taxon>Bacteria</taxon>
        <taxon>Bacillati</taxon>
        <taxon>Chloroflexota</taxon>
        <taxon>Caldilineae</taxon>
        <taxon>Caldilineales</taxon>
        <taxon>Caldilineaceae</taxon>
    </lineage>
</organism>
<evidence type="ECO:0000256" key="7">
    <source>
        <dbReference type="ARBA" id="ARBA00049120"/>
    </source>
</evidence>
<sequence length="302" mass="33828">MDLARSDAQRSIPAIARDADATARIERLLNEVPTTHRLLLGDSREIVTELPQESIHLAITSPPYWTLKKYEQHPDQLGHVADYNAFLDAIDTVWKGVYKALVPGGRLIIVVGDVCLSRRKIGRHVVFPLHASIQERCRTLGYDNLTPIIWHKITNATLEAANGSSFLGKPYEPNAVIKNDIEFILFQRKPGGYRSPSLPARVLSVIPEHLHRQYFQQIWTLGGASTRKHPAPFPHKLAERLIRMFSFVGDTILDPFMGTGTSCVAAAGLGRNSIGIEVEPSYYDMALSAFDERQRSQMHLDV</sequence>
<dbReference type="GO" id="GO:0003677">
    <property type="term" value="F:DNA binding"/>
    <property type="evidence" value="ECO:0007669"/>
    <property type="project" value="UniProtKB-KW"/>
</dbReference>
<dbReference type="GO" id="GO:0009307">
    <property type="term" value="P:DNA restriction-modification system"/>
    <property type="evidence" value="ECO:0007669"/>
    <property type="project" value="UniProtKB-KW"/>
</dbReference>
<feature type="domain" description="DNA methylase N-4/N-6" evidence="9">
    <location>
        <begin position="55"/>
        <end position="286"/>
    </location>
</feature>
<keyword evidence="4" id="KW-0949">S-adenosyl-L-methionine</keyword>
<dbReference type="EMBL" id="VXRG01000094">
    <property type="protein sequence ID" value="MXY93992.1"/>
    <property type="molecule type" value="Genomic_DNA"/>
</dbReference>
<dbReference type="InterPro" id="IPR001091">
    <property type="entry name" value="RM_Methyltransferase"/>
</dbReference>
<dbReference type="Gene3D" id="3.40.50.150">
    <property type="entry name" value="Vaccinia Virus protein VP39"/>
    <property type="match status" value="1"/>
</dbReference>
<dbReference type="Pfam" id="PF01555">
    <property type="entry name" value="N6_N4_Mtase"/>
    <property type="match status" value="1"/>
</dbReference>
<dbReference type="PROSITE" id="PS00093">
    <property type="entry name" value="N4_MTASE"/>
    <property type="match status" value="1"/>
</dbReference>
<comment type="similarity">
    <text evidence="1">Belongs to the N(4)/N(6)-methyltransferase family. N(4) subfamily.</text>
</comment>
<evidence type="ECO:0000256" key="5">
    <source>
        <dbReference type="ARBA" id="ARBA00022747"/>
    </source>
</evidence>
<gene>
    <name evidence="10" type="ORF">F4Y42_11165</name>
</gene>
<reference evidence="10" key="1">
    <citation type="submission" date="2019-09" db="EMBL/GenBank/DDBJ databases">
        <title>Characterisation of the sponge microbiome using genome-centric metagenomics.</title>
        <authorList>
            <person name="Engelberts J.P."/>
            <person name="Robbins S.J."/>
            <person name="De Goeij J.M."/>
            <person name="Aranda M."/>
            <person name="Bell S.C."/>
            <person name="Webster N.S."/>
        </authorList>
    </citation>
    <scope>NUCLEOTIDE SEQUENCE</scope>
    <source>
        <strain evidence="10">SB0664_bin_27</strain>
    </source>
</reference>
<evidence type="ECO:0000259" key="9">
    <source>
        <dbReference type="Pfam" id="PF01555"/>
    </source>
</evidence>
<dbReference type="InterPro" id="IPR017985">
    <property type="entry name" value="MeTrfase_CN4_CS"/>
</dbReference>
<dbReference type="GO" id="GO:0015667">
    <property type="term" value="F:site-specific DNA-methyltransferase (cytosine-N4-specific) activity"/>
    <property type="evidence" value="ECO:0007669"/>
    <property type="project" value="UniProtKB-EC"/>
</dbReference>
<keyword evidence="5" id="KW-0680">Restriction system</keyword>
<evidence type="ECO:0000256" key="3">
    <source>
        <dbReference type="ARBA" id="ARBA00022679"/>
    </source>
</evidence>
<comment type="catalytic activity">
    <reaction evidence="7">
        <text>a 2'-deoxycytidine in DNA + S-adenosyl-L-methionine = an N(4)-methyl-2'-deoxycytidine in DNA + S-adenosyl-L-homocysteine + H(+)</text>
        <dbReference type="Rhea" id="RHEA:16857"/>
        <dbReference type="Rhea" id="RHEA-COMP:11369"/>
        <dbReference type="Rhea" id="RHEA-COMP:13674"/>
        <dbReference type="ChEBI" id="CHEBI:15378"/>
        <dbReference type="ChEBI" id="CHEBI:57856"/>
        <dbReference type="ChEBI" id="CHEBI:59789"/>
        <dbReference type="ChEBI" id="CHEBI:85452"/>
        <dbReference type="ChEBI" id="CHEBI:137933"/>
        <dbReference type="EC" id="2.1.1.113"/>
    </reaction>
</comment>
<dbReference type="AlphaFoldDB" id="A0A6B0YW65"/>
<keyword evidence="2 10" id="KW-0489">Methyltransferase</keyword>
<dbReference type="PRINTS" id="PR00508">
    <property type="entry name" value="S21N4MTFRASE"/>
</dbReference>
<evidence type="ECO:0000256" key="1">
    <source>
        <dbReference type="ARBA" id="ARBA00010203"/>
    </source>
</evidence>
<evidence type="ECO:0000256" key="8">
    <source>
        <dbReference type="RuleBase" id="RU362026"/>
    </source>
</evidence>